<proteinExistence type="predicted"/>
<dbReference type="InterPro" id="IPR043168">
    <property type="entry name" value="DegV_C"/>
</dbReference>
<gene>
    <name evidence="2" type="ORF">SAMN04489750_0783</name>
</gene>
<sequence>MRVAVVTDSTAYLPPDLQSALRIFTVPVHVIVDGVSYDEGADYLPADLTADLLAGKRVTTSRPSPGVFLQAYEQIAQEGYDQIVSIHLSSAVSATVSSADIAARSAPIPVHTVDSETLGMAMGYAVASAAQAAQADESPDVVSKVALDRARSACTYFYVDTLEYLRRGGRIGRASQYFGSALAIKPLLEVRDGQVEPLARVRTSTKAIARLEELTHQGISGMDYSAGVDVAVMHLAAQDRAEDVAQRLAENGPDIARIIVVEVGAVVGAHVGPGMIAVAASPRLAGYPGVPSTD</sequence>
<protein>
    <submittedName>
        <fullName evidence="2">EDD domain protein, DegV family</fullName>
    </submittedName>
</protein>
<dbReference type="PANTHER" id="PTHR33434">
    <property type="entry name" value="DEGV DOMAIN-CONTAINING PROTEIN DR_1986-RELATED"/>
    <property type="match status" value="1"/>
</dbReference>
<dbReference type="PROSITE" id="PS51482">
    <property type="entry name" value="DEGV"/>
    <property type="match status" value="1"/>
</dbReference>
<dbReference type="PANTHER" id="PTHR33434:SF2">
    <property type="entry name" value="FATTY ACID-BINDING PROTEIN TM_1468"/>
    <property type="match status" value="1"/>
</dbReference>
<accession>A0A2Y8ZMI1</accession>
<dbReference type="Gene3D" id="3.40.50.10170">
    <property type="match status" value="1"/>
</dbReference>
<dbReference type="GO" id="GO:0008289">
    <property type="term" value="F:lipid binding"/>
    <property type="evidence" value="ECO:0007669"/>
    <property type="project" value="UniProtKB-KW"/>
</dbReference>
<keyword evidence="1" id="KW-0446">Lipid-binding</keyword>
<name>A0A2Y8ZMI1_9MICO</name>
<keyword evidence="3" id="KW-1185">Reference proteome</keyword>
<dbReference type="InterPro" id="IPR003797">
    <property type="entry name" value="DegV"/>
</dbReference>
<dbReference type="Proteomes" id="UP000250028">
    <property type="component" value="Unassembled WGS sequence"/>
</dbReference>
<dbReference type="RefSeq" id="WP_109684195.1">
    <property type="nucleotide sequence ID" value="NZ_QGDN01000001.1"/>
</dbReference>
<dbReference type="SUPFAM" id="SSF82549">
    <property type="entry name" value="DAK1/DegV-like"/>
    <property type="match status" value="1"/>
</dbReference>
<dbReference type="Pfam" id="PF02645">
    <property type="entry name" value="DegV"/>
    <property type="match status" value="1"/>
</dbReference>
<dbReference type="AlphaFoldDB" id="A0A2Y8ZMI1"/>
<evidence type="ECO:0000256" key="1">
    <source>
        <dbReference type="ARBA" id="ARBA00023121"/>
    </source>
</evidence>
<evidence type="ECO:0000313" key="2">
    <source>
        <dbReference type="EMBL" id="SSA33500.1"/>
    </source>
</evidence>
<dbReference type="InterPro" id="IPR050270">
    <property type="entry name" value="DegV_domain_contain"/>
</dbReference>
<dbReference type="NCBIfam" id="TIGR00762">
    <property type="entry name" value="DegV"/>
    <property type="match status" value="1"/>
</dbReference>
<dbReference type="OrthoDB" id="9760324at2"/>
<dbReference type="Gene3D" id="3.30.1180.10">
    <property type="match status" value="1"/>
</dbReference>
<reference evidence="3" key="1">
    <citation type="submission" date="2016-10" db="EMBL/GenBank/DDBJ databases">
        <authorList>
            <person name="Varghese N."/>
            <person name="Submissions S."/>
        </authorList>
    </citation>
    <scope>NUCLEOTIDE SEQUENCE [LARGE SCALE GENOMIC DNA]</scope>
    <source>
        <strain evidence="3">DSM 22951</strain>
    </source>
</reference>
<evidence type="ECO:0000313" key="3">
    <source>
        <dbReference type="Proteomes" id="UP000250028"/>
    </source>
</evidence>
<dbReference type="EMBL" id="UESZ01000001">
    <property type="protein sequence ID" value="SSA33500.1"/>
    <property type="molecule type" value="Genomic_DNA"/>
</dbReference>
<organism evidence="2 3">
    <name type="scientific">Branchiibius hedensis</name>
    <dbReference type="NCBI Taxonomy" id="672460"/>
    <lineage>
        <taxon>Bacteria</taxon>
        <taxon>Bacillati</taxon>
        <taxon>Actinomycetota</taxon>
        <taxon>Actinomycetes</taxon>
        <taxon>Micrococcales</taxon>
        <taxon>Dermacoccaceae</taxon>
        <taxon>Branchiibius</taxon>
    </lineage>
</organism>